<name>A0A557SWM9_9ARCH</name>
<organism evidence="2 3">
    <name type="scientific">Candidatus Nitrosocosmicus arcticus</name>
    <dbReference type="NCBI Taxonomy" id="2035267"/>
    <lineage>
        <taxon>Archaea</taxon>
        <taxon>Nitrososphaerota</taxon>
        <taxon>Nitrososphaeria</taxon>
        <taxon>Nitrososphaerales</taxon>
        <taxon>Nitrososphaeraceae</taxon>
        <taxon>Candidatus Nitrosocosmicus</taxon>
    </lineage>
</organism>
<dbReference type="AlphaFoldDB" id="A0A557SWM9"/>
<dbReference type="Proteomes" id="UP000315289">
    <property type="component" value="Unassembled WGS sequence"/>
</dbReference>
<evidence type="ECO:0000313" key="3">
    <source>
        <dbReference type="Proteomes" id="UP000315289"/>
    </source>
</evidence>
<proteinExistence type="predicted"/>
<keyword evidence="1" id="KW-1133">Transmembrane helix</keyword>
<sequence length="368" mass="40601">MYQYVNSYGIKGKNMQNISSSIAIFLLILTMVLGSTTSSFSVYGQSNETNSPSEDVAEIILDAPPLPEENDKNAEQMISENTSTSGSSVNNDEKNTFNEINQAEGGTPDSQPDGDCLFDPSLPKCAPDENGDCPAGFARNGDDQCYPRHDWCPEGYHSHEDDESGRCIPDNVPCDPGFIMNPDYPSCENKDRVCQNHPDLEACKEGDATNNLPYKSGYSHGCSDSKVFEPSERYIDQPGRGPGYHTNEFMRGYNDGFESCSGEYNPSLPSTSKGTFKVIVEVSNQSPRDISGGITVSVDHDPENIFKSVYDIYFPAGQMTSKTFTFKSSDVHVGAEFEVNIDYGDDYNQYQFGENSPEKRPEVISFII</sequence>
<evidence type="ECO:0000313" key="2">
    <source>
        <dbReference type="EMBL" id="TVP41004.1"/>
    </source>
</evidence>
<dbReference type="EMBL" id="VOAH01000005">
    <property type="protein sequence ID" value="TVP41004.1"/>
    <property type="molecule type" value="Genomic_DNA"/>
</dbReference>
<gene>
    <name evidence="2" type="ORF">NARC_50185</name>
</gene>
<accession>A0A557SWM9</accession>
<keyword evidence="3" id="KW-1185">Reference proteome</keyword>
<keyword evidence="1" id="KW-0472">Membrane</keyword>
<comment type="caution">
    <text evidence="2">The sequence shown here is derived from an EMBL/GenBank/DDBJ whole genome shotgun (WGS) entry which is preliminary data.</text>
</comment>
<reference evidence="2 3" key="1">
    <citation type="journal article" date="2019" name="Front. Microbiol.">
        <title>Ammonia Oxidation by the Arctic Terrestrial Thaumarchaeote Candidatus Nitrosocosmicus arcticus Is Stimulated by Increasing Temperatures.</title>
        <authorList>
            <person name="Alves R.J.E."/>
            <person name="Kerou M."/>
            <person name="Zappe A."/>
            <person name="Bittner R."/>
            <person name="Abby S.S."/>
            <person name="Schmidt H.A."/>
            <person name="Pfeifer K."/>
            <person name="Schleper C."/>
        </authorList>
    </citation>
    <scope>NUCLEOTIDE SEQUENCE [LARGE SCALE GENOMIC DNA]</scope>
    <source>
        <strain evidence="2 3">Kfb</strain>
    </source>
</reference>
<feature type="transmembrane region" description="Helical" evidence="1">
    <location>
        <begin position="21"/>
        <end position="43"/>
    </location>
</feature>
<evidence type="ECO:0000256" key="1">
    <source>
        <dbReference type="SAM" id="Phobius"/>
    </source>
</evidence>
<keyword evidence="1" id="KW-0812">Transmembrane</keyword>
<protein>
    <submittedName>
        <fullName evidence="2">Uncharacterized protein</fullName>
    </submittedName>
</protein>